<feature type="compositionally biased region" description="Basic and acidic residues" evidence="1">
    <location>
        <begin position="117"/>
        <end position="135"/>
    </location>
</feature>
<dbReference type="AlphaFoldDB" id="A0A6I9QRM5"/>
<feature type="region of interest" description="Disordered" evidence="1">
    <location>
        <begin position="78"/>
        <end position="245"/>
    </location>
</feature>
<reference evidence="3" key="1">
    <citation type="submission" date="2025-08" db="UniProtKB">
        <authorList>
            <consortium name="RefSeq"/>
        </authorList>
    </citation>
    <scope>IDENTIFICATION</scope>
</reference>
<protein>
    <submittedName>
        <fullName evidence="3">Uncharacterized protein LOC105039505</fullName>
    </submittedName>
</protein>
<proteinExistence type="predicted"/>
<dbReference type="KEGG" id="egu:105039505"/>
<feature type="compositionally biased region" description="Basic and acidic residues" evidence="1">
    <location>
        <begin position="166"/>
        <end position="177"/>
    </location>
</feature>
<evidence type="ECO:0000313" key="2">
    <source>
        <dbReference type="Proteomes" id="UP000504607"/>
    </source>
</evidence>
<dbReference type="PANTHER" id="PTHR34572">
    <property type="entry name" value="GOLGIN FAMILY A PROTEIN"/>
    <property type="match status" value="1"/>
</dbReference>
<evidence type="ECO:0000256" key="1">
    <source>
        <dbReference type="SAM" id="MobiDB-lite"/>
    </source>
</evidence>
<evidence type="ECO:0000313" key="3">
    <source>
        <dbReference type="RefSeq" id="XP_010913976.1"/>
    </source>
</evidence>
<dbReference type="Proteomes" id="UP000504607">
    <property type="component" value="Chromosome 2"/>
</dbReference>
<name>A0A6I9QRM5_ELAGV</name>
<dbReference type="PANTHER" id="PTHR34572:SF1">
    <property type="entry name" value="GOLGIN FAMILY A PROTEIN"/>
    <property type="match status" value="1"/>
</dbReference>
<accession>A0A6I9QRM5</accession>
<gene>
    <name evidence="3" type="primary">LOC105039505</name>
</gene>
<dbReference type="InParanoid" id="A0A6I9QRM5"/>
<sequence>MEGVGARLGRSSTRYGPATVFSGPVRKWKKMWVPLSNPNSAAAAAAAAATAAAAANGGTATNNNHSHLVLYKWTPISSRGNGSAAAPAATGKDASAAAQPEEPPRRKFRYVPVSVIEEQKQEAAVKLEEENKPSDADPSAQAVQSDQSDGKPDMNDASMEEAQAINKDEAPAEDNKGTDLNLSLGLNAPDGDGESNPKLAEQGDSTGQPERVNSGEDVEMKSGTNSETDNKLKRKAVTPDLEMRV</sequence>
<dbReference type="RefSeq" id="XP_010913976.1">
    <property type="nucleotide sequence ID" value="XM_010915674.3"/>
</dbReference>
<dbReference type="OrthoDB" id="2020529at2759"/>
<dbReference type="GeneID" id="105039505"/>
<keyword evidence="2" id="KW-1185">Reference proteome</keyword>
<organism evidence="2 3">
    <name type="scientific">Elaeis guineensis var. tenera</name>
    <name type="common">Oil palm</name>
    <dbReference type="NCBI Taxonomy" id="51953"/>
    <lineage>
        <taxon>Eukaryota</taxon>
        <taxon>Viridiplantae</taxon>
        <taxon>Streptophyta</taxon>
        <taxon>Embryophyta</taxon>
        <taxon>Tracheophyta</taxon>
        <taxon>Spermatophyta</taxon>
        <taxon>Magnoliopsida</taxon>
        <taxon>Liliopsida</taxon>
        <taxon>Arecaceae</taxon>
        <taxon>Arecoideae</taxon>
        <taxon>Cocoseae</taxon>
        <taxon>Elaeidinae</taxon>
        <taxon>Elaeis</taxon>
    </lineage>
</organism>